<evidence type="ECO:0000313" key="3">
    <source>
        <dbReference type="Proteomes" id="UP000092460"/>
    </source>
</evidence>
<dbReference type="VEuPathDB" id="VectorBase:GPPI034540"/>
<dbReference type="EnsemblMetazoa" id="GPPI034540-RA">
    <property type="protein sequence ID" value="GPPI034540-PA"/>
    <property type="gene ID" value="GPPI034540"/>
</dbReference>
<keyword evidence="3" id="KW-1185">Reference proteome</keyword>
<dbReference type="Proteomes" id="UP000092460">
    <property type="component" value="Unassembled WGS sequence"/>
</dbReference>
<proteinExistence type="predicted"/>
<reference evidence="3" key="1">
    <citation type="submission" date="2015-01" db="EMBL/GenBank/DDBJ databases">
        <authorList>
            <person name="Aksoy S."/>
            <person name="Warren W."/>
            <person name="Wilson R.K."/>
        </authorList>
    </citation>
    <scope>NUCLEOTIDE SEQUENCE [LARGE SCALE GENOMIC DNA]</scope>
    <source>
        <strain evidence="3">IAEA</strain>
    </source>
</reference>
<dbReference type="EMBL" id="JXJN01016725">
    <property type="status" value="NOT_ANNOTATED_CDS"/>
    <property type="molecule type" value="Genomic_DNA"/>
</dbReference>
<feature type="signal peptide" evidence="1">
    <location>
        <begin position="1"/>
        <end position="20"/>
    </location>
</feature>
<name>A0A1B0BM86_9MUSC</name>
<reference evidence="2" key="2">
    <citation type="submission" date="2020-05" db="UniProtKB">
        <authorList>
            <consortium name="EnsemblMetazoa"/>
        </authorList>
    </citation>
    <scope>IDENTIFICATION</scope>
    <source>
        <strain evidence="2">IAEA</strain>
    </source>
</reference>
<evidence type="ECO:0000256" key="1">
    <source>
        <dbReference type="SAM" id="SignalP"/>
    </source>
</evidence>
<evidence type="ECO:0000313" key="2">
    <source>
        <dbReference type="EnsemblMetazoa" id="GPPI034540-PA"/>
    </source>
</evidence>
<dbReference type="Gene3D" id="3.30.60.30">
    <property type="match status" value="1"/>
</dbReference>
<dbReference type="AlphaFoldDB" id="A0A1B0BM86"/>
<organism evidence="2 3">
    <name type="scientific">Glossina palpalis gambiensis</name>
    <dbReference type="NCBI Taxonomy" id="67801"/>
    <lineage>
        <taxon>Eukaryota</taxon>
        <taxon>Metazoa</taxon>
        <taxon>Ecdysozoa</taxon>
        <taxon>Arthropoda</taxon>
        <taxon>Hexapoda</taxon>
        <taxon>Insecta</taxon>
        <taxon>Pterygota</taxon>
        <taxon>Neoptera</taxon>
        <taxon>Endopterygota</taxon>
        <taxon>Diptera</taxon>
        <taxon>Brachycera</taxon>
        <taxon>Muscomorpha</taxon>
        <taxon>Hippoboscoidea</taxon>
        <taxon>Glossinidae</taxon>
        <taxon>Glossina</taxon>
    </lineage>
</organism>
<keyword evidence="1" id="KW-0732">Signal</keyword>
<protein>
    <recommendedName>
        <fullName evidence="4">Kazal-like domain-containing protein</fullName>
    </recommendedName>
</protein>
<sequence>MVLIIRVLCLLMFAFGLCMAVPMISARCHLFCQNKRDYVCATHPSWNYMNCSWLNECMVRRRNCEYKEDWRVVNKGYCAKEKRGCNTIRFSTKSLHQKIVDGTQRSLVAKSDFGLLDAEVK</sequence>
<evidence type="ECO:0008006" key="4">
    <source>
        <dbReference type="Google" id="ProtNLM"/>
    </source>
</evidence>
<feature type="chain" id="PRO_5008404993" description="Kazal-like domain-containing protein" evidence="1">
    <location>
        <begin position="21"/>
        <end position="121"/>
    </location>
</feature>
<accession>A0A1B0BM86</accession>